<comment type="caution">
    <text evidence="6">The sequence shown here is derived from an EMBL/GenBank/DDBJ whole genome shotgun (WGS) entry which is preliminary data.</text>
</comment>
<evidence type="ECO:0000256" key="2">
    <source>
        <dbReference type="ARBA" id="ARBA00023172"/>
    </source>
</evidence>
<gene>
    <name evidence="6" type="ORF">B7Y86_03175</name>
</gene>
<dbReference type="GO" id="GO:0006260">
    <property type="term" value="P:DNA replication"/>
    <property type="evidence" value="ECO:0007669"/>
    <property type="project" value="InterPro"/>
</dbReference>
<protein>
    <recommendedName>
        <fullName evidence="3 4">Single-stranded DNA-binding protein</fullName>
    </recommendedName>
</protein>
<proteinExistence type="predicted"/>
<evidence type="ECO:0000256" key="3">
    <source>
        <dbReference type="PIRNR" id="PIRNR002070"/>
    </source>
</evidence>
<accession>A0A258HM27</accession>
<organism evidence="6 7">
    <name type="scientific">Brevundimonas subvibrioides</name>
    <dbReference type="NCBI Taxonomy" id="74313"/>
    <lineage>
        <taxon>Bacteria</taxon>
        <taxon>Pseudomonadati</taxon>
        <taxon>Pseudomonadota</taxon>
        <taxon>Alphaproteobacteria</taxon>
        <taxon>Caulobacterales</taxon>
        <taxon>Caulobacteraceae</taxon>
        <taxon>Brevundimonas</taxon>
    </lineage>
</organism>
<evidence type="ECO:0000256" key="5">
    <source>
        <dbReference type="SAM" id="MobiDB-lite"/>
    </source>
</evidence>
<dbReference type="GO" id="GO:0003697">
    <property type="term" value="F:single-stranded DNA binding"/>
    <property type="evidence" value="ECO:0007669"/>
    <property type="project" value="InterPro"/>
</dbReference>
<dbReference type="InterPro" id="IPR000424">
    <property type="entry name" value="Primosome_PriB/ssb"/>
</dbReference>
<dbReference type="AlphaFoldDB" id="A0A258HM27"/>
<dbReference type="NCBIfam" id="TIGR00621">
    <property type="entry name" value="ssb"/>
    <property type="match status" value="1"/>
</dbReference>
<dbReference type="PROSITE" id="PS50935">
    <property type="entry name" value="SSB"/>
    <property type="match status" value="1"/>
</dbReference>
<evidence type="ECO:0000256" key="1">
    <source>
        <dbReference type="ARBA" id="ARBA00023125"/>
    </source>
</evidence>
<dbReference type="Pfam" id="PF00436">
    <property type="entry name" value="SSB"/>
    <property type="match status" value="1"/>
</dbReference>
<evidence type="ECO:0000256" key="4">
    <source>
        <dbReference type="RuleBase" id="RU000524"/>
    </source>
</evidence>
<sequence length="142" mass="15550">MQTVIIEGYLTANPSVLSAQGSGKKRATFRVLETTRFRKADGTPGERTTGFNCICFNEATAEKYIGSFARKGSRVVIQGHVENDTWTGKDGVEHYDMRVVVGDIRLKNRRESSDGGEGDAGDTGRQVQEPASGYDLNDDIPF</sequence>
<dbReference type="GO" id="GO:0006310">
    <property type="term" value="P:DNA recombination"/>
    <property type="evidence" value="ECO:0007669"/>
    <property type="project" value="UniProtKB-KW"/>
</dbReference>
<evidence type="ECO:0000313" key="6">
    <source>
        <dbReference type="EMBL" id="OYX58030.1"/>
    </source>
</evidence>
<dbReference type="InterPro" id="IPR011344">
    <property type="entry name" value="ssDNA-bd"/>
</dbReference>
<name>A0A258HM27_9CAUL</name>
<dbReference type="Gene3D" id="2.40.50.140">
    <property type="entry name" value="Nucleic acid-binding proteins"/>
    <property type="match status" value="1"/>
</dbReference>
<evidence type="ECO:0000313" key="7">
    <source>
        <dbReference type="Proteomes" id="UP000216147"/>
    </source>
</evidence>
<feature type="region of interest" description="Disordered" evidence="5">
    <location>
        <begin position="106"/>
        <end position="142"/>
    </location>
</feature>
<reference evidence="6 7" key="1">
    <citation type="submission" date="2017-03" db="EMBL/GenBank/DDBJ databases">
        <title>Lifting the veil on microbial sulfur biogeochemistry in mining wastewaters.</title>
        <authorList>
            <person name="Kantor R.S."/>
            <person name="Colenbrander Nelson T."/>
            <person name="Marshall S."/>
            <person name="Bennett D."/>
            <person name="Apte S."/>
            <person name="Camacho D."/>
            <person name="Thomas B.C."/>
            <person name="Warren L.A."/>
            <person name="Banfield J.F."/>
        </authorList>
    </citation>
    <scope>NUCLEOTIDE SEQUENCE [LARGE SCALE GENOMIC DNA]</scope>
    <source>
        <strain evidence="6">32-68-21</strain>
    </source>
</reference>
<dbReference type="SUPFAM" id="SSF50249">
    <property type="entry name" value="Nucleic acid-binding proteins"/>
    <property type="match status" value="1"/>
</dbReference>
<keyword evidence="2" id="KW-0233">DNA recombination</keyword>
<dbReference type="EMBL" id="NCEQ01000003">
    <property type="protein sequence ID" value="OYX58030.1"/>
    <property type="molecule type" value="Genomic_DNA"/>
</dbReference>
<keyword evidence="1 3" id="KW-0238">DNA-binding</keyword>
<dbReference type="CDD" id="cd04496">
    <property type="entry name" value="SSB_OBF"/>
    <property type="match status" value="1"/>
</dbReference>
<dbReference type="InterPro" id="IPR012340">
    <property type="entry name" value="NA-bd_OB-fold"/>
</dbReference>
<dbReference type="Proteomes" id="UP000216147">
    <property type="component" value="Unassembled WGS sequence"/>
</dbReference>
<dbReference type="PIRSF" id="PIRSF002070">
    <property type="entry name" value="SSB"/>
    <property type="match status" value="1"/>
</dbReference>